<evidence type="ECO:0000256" key="1">
    <source>
        <dbReference type="SAM" id="MobiDB-lite"/>
    </source>
</evidence>
<dbReference type="AlphaFoldDB" id="A0A1R3JG41"/>
<feature type="compositionally biased region" description="Low complexity" evidence="1">
    <location>
        <begin position="37"/>
        <end position="68"/>
    </location>
</feature>
<dbReference type="Proteomes" id="UP000188268">
    <property type="component" value="Unassembled WGS sequence"/>
</dbReference>
<evidence type="ECO:0000313" key="3">
    <source>
        <dbReference type="Proteomes" id="UP000188268"/>
    </source>
</evidence>
<name>A0A1R3JG41_COCAP</name>
<feature type="region of interest" description="Disordered" evidence="1">
    <location>
        <begin position="327"/>
        <end position="350"/>
    </location>
</feature>
<comment type="caution">
    <text evidence="2">The sequence shown here is derived from an EMBL/GenBank/DDBJ whole genome shotgun (WGS) entry which is preliminary data.</text>
</comment>
<dbReference type="EMBL" id="AWWV01008038">
    <property type="protein sequence ID" value="OMO93794.1"/>
    <property type="molecule type" value="Genomic_DNA"/>
</dbReference>
<evidence type="ECO:0000313" key="2">
    <source>
        <dbReference type="EMBL" id="OMO93794.1"/>
    </source>
</evidence>
<protein>
    <submittedName>
        <fullName evidence="2">Uncharacterized protein</fullName>
    </submittedName>
</protein>
<feature type="region of interest" description="Disordered" evidence="1">
    <location>
        <begin position="1"/>
        <end position="72"/>
    </location>
</feature>
<feature type="compositionally biased region" description="Acidic residues" evidence="1">
    <location>
        <begin position="1"/>
        <end position="24"/>
    </location>
</feature>
<accession>A0A1R3JG41</accession>
<gene>
    <name evidence="2" type="ORF">CCACVL1_06349</name>
</gene>
<feature type="compositionally biased region" description="Basic and acidic residues" evidence="1">
    <location>
        <begin position="561"/>
        <end position="592"/>
    </location>
</feature>
<proteinExistence type="predicted"/>
<feature type="region of interest" description="Disordered" evidence="1">
    <location>
        <begin position="529"/>
        <end position="592"/>
    </location>
</feature>
<feature type="compositionally biased region" description="Basic and acidic residues" evidence="1">
    <location>
        <begin position="533"/>
        <end position="550"/>
    </location>
</feature>
<sequence length="592" mass="65491">MTEDAILEDIEDQDGEEQQDESSEETPTRPIVPLRTSVSGASPSVASSHPQSAEEGSSTGSMASSTATVEEDWVPKHNSECKKKFSNVASCVSKYVLFRKKGKTFIKGPSSWHFWKPEFFRIQVKDGEAWPVETQWRKVKTSKLNAERFTLTAIEERQVAYLERHSYKPKDLVEPARLVLYGLSPEPYKMKGIKKQKCSVGVCTPLTIFTEVEKDGEIIEVSKRVIVVSKGGYPHSCMPQQDPANPFEIRERLMRKIKLIVPPLLEKLILTVYCYRGDYNMNHACLAAAQKHLQDEMAAAAAGKSASKANVTSLTIGSTLPSIAEESNEANDLQVLPSPPTKRLLTGQSSQSVPSEASHLSLFTSGIFSGGGFGEWRELECQGQVSPPFVELLGRYFAHGLSFGTLHDVAAVRDLSDVERAAFIMASTSQAKLIATEGKLKTTELSLRDANRKAKKKDDLLRKLKRTHLKSVSKLQTKVNNLNAEVDACYLATTRQVLRARASAIYMIKKAKDIDDVSGINFEDEELSVGDPLSKEFDPKPFEAPPKDPDSSDEDGTVTGKEVEGGKEVSHETEDVEQHDSPLKKKRKTGEE</sequence>
<reference evidence="2 3" key="1">
    <citation type="submission" date="2013-09" db="EMBL/GenBank/DDBJ databases">
        <title>Corchorus capsularis genome sequencing.</title>
        <authorList>
            <person name="Alam M."/>
            <person name="Haque M.S."/>
            <person name="Islam M.S."/>
            <person name="Emdad E.M."/>
            <person name="Islam M.M."/>
            <person name="Ahmed B."/>
            <person name="Halim A."/>
            <person name="Hossen Q.M.M."/>
            <person name="Hossain M.Z."/>
            <person name="Ahmed R."/>
            <person name="Khan M.M."/>
            <person name="Islam R."/>
            <person name="Rashid M.M."/>
            <person name="Khan S.A."/>
            <person name="Rahman M.S."/>
            <person name="Alam M."/>
        </authorList>
    </citation>
    <scope>NUCLEOTIDE SEQUENCE [LARGE SCALE GENOMIC DNA]</scope>
    <source>
        <strain evidence="3">cv. CVL-1</strain>
        <tissue evidence="2">Whole seedling</tissue>
    </source>
</reference>
<organism evidence="2 3">
    <name type="scientific">Corchorus capsularis</name>
    <name type="common">Jute</name>
    <dbReference type="NCBI Taxonomy" id="210143"/>
    <lineage>
        <taxon>Eukaryota</taxon>
        <taxon>Viridiplantae</taxon>
        <taxon>Streptophyta</taxon>
        <taxon>Embryophyta</taxon>
        <taxon>Tracheophyta</taxon>
        <taxon>Spermatophyta</taxon>
        <taxon>Magnoliopsida</taxon>
        <taxon>eudicotyledons</taxon>
        <taxon>Gunneridae</taxon>
        <taxon>Pentapetalae</taxon>
        <taxon>rosids</taxon>
        <taxon>malvids</taxon>
        <taxon>Malvales</taxon>
        <taxon>Malvaceae</taxon>
        <taxon>Grewioideae</taxon>
        <taxon>Apeibeae</taxon>
        <taxon>Corchorus</taxon>
    </lineage>
</organism>
<keyword evidence="3" id="KW-1185">Reference proteome</keyword>
<dbReference type="Gramene" id="OMO93794">
    <property type="protein sequence ID" value="OMO93794"/>
    <property type="gene ID" value="CCACVL1_06349"/>
</dbReference>